<dbReference type="InterPro" id="IPR001680">
    <property type="entry name" value="WD40_rpt"/>
</dbReference>
<dbReference type="EMBL" id="CM000841">
    <property type="protein sequence ID" value="KRH41054.1"/>
    <property type="molecule type" value="Genomic_DNA"/>
</dbReference>
<dbReference type="InParanoid" id="A0A0R0IEY4"/>
<evidence type="ECO:0000313" key="2">
    <source>
        <dbReference type="EnsemblPlants" id="KRH41054"/>
    </source>
</evidence>
<dbReference type="Proteomes" id="UP000008827">
    <property type="component" value="Chromosome 8"/>
</dbReference>
<dbReference type="PANTHER" id="PTHR47232:SF1">
    <property type="entry name" value="TRANSDUCIN FAMILY PROTEIN _ WD-40 REPEAT FAMILY PROTEIN"/>
    <property type="match status" value="1"/>
</dbReference>
<evidence type="ECO:0000313" key="1">
    <source>
        <dbReference type="EMBL" id="KRH41054.1"/>
    </source>
</evidence>
<dbReference type="EnsemblPlants" id="KRH41054">
    <property type="protein sequence ID" value="KRH41054"/>
    <property type="gene ID" value="GLYMA_08G007600"/>
</dbReference>
<dbReference type="SUPFAM" id="SSF50978">
    <property type="entry name" value="WD40 repeat-like"/>
    <property type="match status" value="1"/>
</dbReference>
<name>A0A0R0IEY4_SOYBN</name>
<reference evidence="1" key="3">
    <citation type="submission" date="2018-07" db="EMBL/GenBank/DDBJ databases">
        <title>WGS assembly of Glycine max.</title>
        <authorList>
            <person name="Schmutz J."/>
            <person name="Cannon S."/>
            <person name="Schlueter J."/>
            <person name="Ma J."/>
            <person name="Mitros T."/>
            <person name="Nelson W."/>
            <person name="Hyten D."/>
            <person name="Song Q."/>
            <person name="Thelen J."/>
            <person name="Cheng J."/>
            <person name="Xu D."/>
            <person name="Hellsten U."/>
            <person name="May G."/>
            <person name="Yu Y."/>
            <person name="Sakurai T."/>
            <person name="Umezawa T."/>
            <person name="Bhattacharyya M."/>
            <person name="Sandhu D."/>
            <person name="Valliyodan B."/>
            <person name="Lindquist E."/>
            <person name="Peto M."/>
            <person name="Grant D."/>
            <person name="Shu S."/>
            <person name="Goodstein D."/>
            <person name="Barry K."/>
            <person name="Futrell-Griggs M."/>
            <person name="Abernathy B."/>
            <person name="Du J."/>
            <person name="Tian Z."/>
            <person name="Zhu L."/>
            <person name="Gill N."/>
            <person name="Joshi T."/>
            <person name="Libault M."/>
            <person name="Sethuraman A."/>
            <person name="Zhang X."/>
            <person name="Shinozaki K."/>
            <person name="Nguyen H."/>
            <person name="Wing R."/>
            <person name="Cregan P."/>
            <person name="Specht J."/>
            <person name="Grimwood J."/>
            <person name="Rokhsar D."/>
            <person name="Stacey G."/>
            <person name="Shoemaker R."/>
            <person name="Jackson S."/>
        </authorList>
    </citation>
    <scope>NUCLEOTIDE SEQUENCE</scope>
    <source>
        <tissue evidence="1">Callus</tissue>
    </source>
</reference>
<reference evidence="2" key="2">
    <citation type="submission" date="2018-02" db="UniProtKB">
        <authorList>
            <consortium name="EnsemblPlants"/>
        </authorList>
    </citation>
    <scope>IDENTIFICATION</scope>
    <source>
        <strain evidence="2">Williams 82</strain>
    </source>
</reference>
<dbReference type="InterPro" id="IPR015943">
    <property type="entry name" value="WD40/YVTN_repeat-like_dom_sf"/>
</dbReference>
<reference evidence="1 2" key="1">
    <citation type="journal article" date="2010" name="Nature">
        <title>Genome sequence of the palaeopolyploid soybean.</title>
        <authorList>
            <person name="Schmutz J."/>
            <person name="Cannon S.B."/>
            <person name="Schlueter J."/>
            <person name="Ma J."/>
            <person name="Mitros T."/>
            <person name="Nelson W."/>
            <person name="Hyten D.L."/>
            <person name="Song Q."/>
            <person name="Thelen J.J."/>
            <person name="Cheng J."/>
            <person name="Xu D."/>
            <person name="Hellsten U."/>
            <person name="May G.D."/>
            <person name="Yu Y."/>
            <person name="Sakurai T."/>
            <person name="Umezawa T."/>
            <person name="Bhattacharyya M.K."/>
            <person name="Sandhu D."/>
            <person name="Valliyodan B."/>
            <person name="Lindquist E."/>
            <person name="Peto M."/>
            <person name="Grant D."/>
            <person name="Shu S."/>
            <person name="Goodstein D."/>
            <person name="Barry K."/>
            <person name="Futrell-Griggs M."/>
            <person name="Abernathy B."/>
            <person name="Du J."/>
            <person name="Tian Z."/>
            <person name="Zhu L."/>
            <person name="Gill N."/>
            <person name="Joshi T."/>
            <person name="Libault M."/>
            <person name="Sethuraman A."/>
            <person name="Zhang X.-C."/>
            <person name="Shinozaki K."/>
            <person name="Nguyen H.T."/>
            <person name="Wing R.A."/>
            <person name="Cregan P."/>
            <person name="Specht J."/>
            <person name="Grimwood J."/>
            <person name="Rokhsar D."/>
            <person name="Stacey G."/>
            <person name="Shoemaker R.C."/>
            <person name="Jackson S.A."/>
        </authorList>
    </citation>
    <scope>NUCLEOTIDE SEQUENCE</scope>
    <source>
        <strain evidence="2">cv. Williams 82</strain>
        <tissue evidence="1">Callus</tissue>
    </source>
</reference>
<dbReference type="SMR" id="A0A0R0IEY4"/>
<dbReference type="Gramene" id="KRH41054">
    <property type="protein sequence ID" value="KRH41054"/>
    <property type="gene ID" value="GLYMA_08G007600"/>
</dbReference>
<dbReference type="OMA" id="SHYITAN"/>
<protein>
    <submittedName>
        <fullName evidence="1 2">Uncharacterized protein</fullName>
    </submittedName>
</protein>
<dbReference type="PANTHER" id="PTHR47232">
    <property type="entry name" value="TRANSDUCIN FAMILY PROTEIN / WD-40 REPEAT FAMILY PROTEIN"/>
    <property type="match status" value="1"/>
</dbReference>
<proteinExistence type="predicted"/>
<dbReference type="InterPro" id="IPR036322">
    <property type="entry name" value="WD40_repeat_dom_sf"/>
</dbReference>
<evidence type="ECO:0000313" key="3">
    <source>
        <dbReference type="Proteomes" id="UP000008827"/>
    </source>
</evidence>
<dbReference type="STRING" id="3847.A0A0R0IEY4"/>
<dbReference type="Gene3D" id="2.130.10.10">
    <property type="entry name" value="YVTN repeat-like/Quinoprotein amine dehydrogenase"/>
    <property type="match status" value="1"/>
</dbReference>
<accession>A0A0R0IEY4</accession>
<organism evidence="1">
    <name type="scientific">Glycine max</name>
    <name type="common">Soybean</name>
    <name type="synonym">Glycine hispida</name>
    <dbReference type="NCBI Taxonomy" id="3847"/>
    <lineage>
        <taxon>Eukaryota</taxon>
        <taxon>Viridiplantae</taxon>
        <taxon>Streptophyta</taxon>
        <taxon>Embryophyta</taxon>
        <taxon>Tracheophyta</taxon>
        <taxon>Spermatophyta</taxon>
        <taxon>Magnoliopsida</taxon>
        <taxon>eudicotyledons</taxon>
        <taxon>Gunneridae</taxon>
        <taxon>Pentapetalae</taxon>
        <taxon>rosids</taxon>
        <taxon>fabids</taxon>
        <taxon>Fabales</taxon>
        <taxon>Fabaceae</taxon>
        <taxon>Papilionoideae</taxon>
        <taxon>50 kb inversion clade</taxon>
        <taxon>NPAAA clade</taxon>
        <taxon>indigoferoid/millettioid clade</taxon>
        <taxon>Phaseoleae</taxon>
        <taxon>Glycine</taxon>
        <taxon>Glycine subgen. Soja</taxon>
    </lineage>
</organism>
<dbReference type="SMART" id="SM00320">
    <property type="entry name" value="WD40"/>
    <property type="match status" value="3"/>
</dbReference>
<keyword evidence="3" id="KW-1185">Reference proteome</keyword>
<dbReference type="AlphaFoldDB" id="A0A0R0IEY4"/>
<sequence length="287" mass="32529">MSKHPYKTAFKTEHDQNAVVNTTSREEHEEALVALVEHRTREVKNENMMDHKSDLSSKNHHQSKSHVTVNSKTSHYITANALDGVVNLWEVHSSGSGASLLRTTDCASQKQRRWPEDVAWHPDVNSVFSVYNADSQDSQISVTDFSKVKGGERERVNFLEDKPHVKGVINSIVFLPWENTSFVTGGTDHAVIMWNENSENKWKPQLLHNYDHSSAVMGVAGMQQKQIVLSAGKDKKILGYDVHAGKQEFKHQVDSKCLSVLPNPCDFNLFMVQTGTHERQLRLFDIR</sequence>
<gene>
    <name evidence="1" type="ORF">GLYMA_08G007600</name>
</gene>